<dbReference type="OrthoDB" id="9794018at2"/>
<evidence type="ECO:0000256" key="2">
    <source>
        <dbReference type="ARBA" id="ARBA00022490"/>
    </source>
</evidence>
<comment type="pathway">
    <text evidence="4">Sulfur metabolism; hydrogen sulfide biosynthesis; sulfite from sulfate: step 3/3.</text>
</comment>
<gene>
    <name evidence="4" type="primary">cysH</name>
    <name evidence="6" type="ORF">DCW74_12395</name>
    <name evidence="7" type="ORF">DEB45_02570</name>
</gene>
<dbReference type="GO" id="GO:0004604">
    <property type="term" value="F:phosphoadenylyl-sulfate reductase (thioredoxin) activity"/>
    <property type="evidence" value="ECO:0007669"/>
    <property type="project" value="UniProtKB-UniRule"/>
</dbReference>
<dbReference type="InterPro" id="IPR011800">
    <property type="entry name" value="PAPS_reductase_CysH"/>
</dbReference>
<evidence type="ECO:0000313" key="7">
    <source>
        <dbReference type="EMBL" id="HBU50120.1"/>
    </source>
</evidence>
<comment type="catalytic activity">
    <reaction evidence="4">
        <text>[thioredoxin]-disulfide + sulfite + adenosine 3',5'-bisphosphate + 2 H(+) = [thioredoxin]-dithiol + 3'-phosphoadenylyl sulfate</text>
        <dbReference type="Rhea" id="RHEA:11724"/>
        <dbReference type="Rhea" id="RHEA-COMP:10698"/>
        <dbReference type="Rhea" id="RHEA-COMP:10700"/>
        <dbReference type="ChEBI" id="CHEBI:15378"/>
        <dbReference type="ChEBI" id="CHEBI:17359"/>
        <dbReference type="ChEBI" id="CHEBI:29950"/>
        <dbReference type="ChEBI" id="CHEBI:50058"/>
        <dbReference type="ChEBI" id="CHEBI:58339"/>
        <dbReference type="ChEBI" id="CHEBI:58343"/>
        <dbReference type="EC" id="1.8.4.8"/>
    </reaction>
</comment>
<dbReference type="Gene3D" id="3.40.50.620">
    <property type="entry name" value="HUPs"/>
    <property type="match status" value="1"/>
</dbReference>
<name>A0A353JLB4_9ALTE</name>
<evidence type="ECO:0000313" key="9">
    <source>
        <dbReference type="Proteomes" id="UP000264779"/>
    </source>
</evidence>
<dbReference type="InterPro" id="IPR014729">
    <property type="entry name" value="Rossmann-like_a/b/a_fold"/>
</dbReference>
<evidence type="ECO:0000256" key="1">
    <source>
        <dbReference type="ARBA" id="ARBA00009732"/>
    </source>
</evidence>
<dbReference type="Proteomes" id="UP000264779">
    <property type="component" value="Unassembled WGS sequence"/>
</dbReference>
<comment type="caution">
    <text evidence="4">Lacks conserved residue(s) required for the propagation of feature annotation.</text>
</comment>
<dbReference type="HAMAP" id="MF_00063">
    <property type="entry name" value="CysH"/>
    <property type="match status" value="1"/>
</dbReference>
<dbReference type="EMBL" id="DNAN01000443">
    <property type="protein sequence ID" value="HAW76518.1"/>
    <property type="molecule type" value="Genomic_DNA"/>
</dbReference>
<dbReference type="AlphaFoldDB" id="A0A353JLB4"/>
<reference evidence="8 9" key="1">
    <citation type="journal article" date="2018" name="Nat. Biotechnol.">
        <title>A standardized bacterial taxonomy based on genome phylogeny substantially revises the tree of life.</title>
        <authorList>
            <person name="Parks D.H."/>
            <person name="Chuvochina M."/>
            <person name="Waite D.W."/>
            <person name="Rinke C."/>
            <person name="Skarshewski A."/>
            <person name="Chaumeil P.A."/>
            <person name="Hugenholtz P."/>
        </authorList>
    </citation>
    <scope>NUCLEOTIDE SEQUENCE [LARGE SCALE GENOMIC DNA]</scope>
    <source>
        <strain evidence="7">UBA11621</strain>
        <strain evidence="6">UBA11978</strain>
    </source>
</reference>
<dbReference type="STRING" id="589873.EP12_16550"/>
<dbReference type="EC" id="1.8.4.8" evidence="4"/>
<evidence type="ECO:0000313" key="6">
    <source>
        <dbReference type="EMBL" id="HAW76518.1"/>
    </source>
</evidence>
<comment type="subcellular location">
    <subcellularLocation>
        <location evidence="4">Cytoplasm</location>
    </subcellularLocation>
</comment>
<dbReference type="NCBIfam" id="TIGR02057">
    <property type="entry name" value="PAPS_reductase"/>
    <property type="match status" value="1"/>
</dbReference>
<dbReference type="PANTHER" id="PTHR46509">
    <property type="entry name" value="PHOSPHOADENOSINE PHOSPHOSULFATE REDUCTASE"/>
    <property type="match status" value="1"/>
</dbReference>
<dbReference type="Proteomes" id="UP000263517">
    <property type="component" value="Unassembled WGS sequence"/>
</dbReference>
<dbReference type="PANTHER" id="PTHR46509:SF1">
    <property type="entry name" value="PHOSPHOADENOSINE PHOSPHOSULFATE REDUCTASE"/>
    <property type="match status" value="1"/>
</dbReference>
<accession>A0A353JLB4</accession>
<evidence type="ECO:0000256" key="3">
    <source>
        <dbReference type="ARBA" id="ARBA00023002"/>
    </source>
</evidence>
<keyword evidence="3 4" id="KW-0560">Oxidoreductase</keyword>
<feature type="active site" description="Nucleophile; cysteine thiosulfonate intermediate" evidence="4">
    <location>
        <position position="239"/>
    </location>
</feature>
<proteinExistence type="inferred from homology"/>
<evidence type="ECO:0000259" key="5">
    <source>
        <dbReference type="Pfam" id="PF01507"/>
    </source>
</evidence>
<dbReference type="InterPro" id="IPR002500">
    <property type="entry name" value="PAPS_reduct_dom"/>
</dbReference>
<dbReference type="InterPro" id="IPR004511">
    <property type="entry name" value="PAPS/APS_Rdtase"/>
</dbReference>
<organism evidence="6 8">
    <name type="scientific">Alteromonas australica</name>
    <dbReference type="NCBI Taxonomy" id="589873"/>
    <lineage>
        <taxon>Bacteria</taxon>
        <taxon>Pseudomonadati</taxon>
        <taxon>Pseudomonadota</taxon>
        <taxon>Gammaproteobacteria</taxon>
        <taxon>Alteromonadales</taxon>
        <taxon>Alteromonadaceae</taxon>
        <taxon>Alteromonas/Salinimonas group</taxon>
        <taxon>Alteromonas</taxon>
    </lineage>
</organism>
<evidence type="ECO:0000256" key="4">
    <source>
        <dbReference type="HAMAP-Rule" id="MF_00063"/>
    </source>
</evidence>
<dbReference type="FunFam" id="3.40.50.620:FF:000043">
    <property type="entry name" value="Phosphoadenosine phosphosulfate reductase"/>
    <property type="match status" value="1"/>
</dbReference>
<comment type="function">
    <text evidence="4">Catalyzes the formation of sulfite from phosphoadenosine 5'-phosphosulfate (PAPS) using thioredoxin as an electron donor.</text>
</comment>
<dbReference type="Pfam" id="PF01507">
    <property type="entry name" value="PAPS_reduct"/>
    <property type="match status" value="1"/>
</dbReference>
<dbReference type="NCBIfam" id="TIGR00434">
    <property type="entry name" value="cysH"/>
    <property type="match status" value="1"/>
</dbReference>
<dbReference type="PIRSF" id="PIRSF000857">
    <property type="entry name" value="PAPS_reductase"/>
    <property type="match status" value="1"/>
</dbReference>
<dbReference type="NCBIfam" id="NF002537">
    <property type="entry name" value="PRK02090.1"/>
    <property type="match status" value="1"/>
</dbReference>
<dbReference type="GO" id="GO:0019379">
    <property type="term" value="P:sulfate assimilation, phosphoadenylyl sulfate reduction by phosphoadenylyl-sulfate reductase (thioredoxin)"/>
    <property type="evidence" value="ECO:0007669"/>
    <property type="project" value="UniProtKB-UniRule"/>
</dbReference>
<dbReference type="SUPFAM" id="SSF52402">
    <property type="entry name" value="Adenine nucleotide alpha hydrolases-like"/>
    <property type="match status" value="1"/>
</dbReference>
<dbReference type="EMBL" id="DONK01000038">
    <property type="protein sequence ID" value="HBU50120.1"/>
    <property type="molecule type" value="Genomic_DNA"/>
</dbReference>
<keyword evidence="2 4" id="KW-0963">Cytoplasm</keyword>
<dbReference type="CDD" id="cd23945">
    <property type="entry name" value="PAPS_reductase"/>
    <property type="match status" value="1"/>
</dbReference>
<dbReference type="GO" id="GO:0005737">
    <property type="term" value="C:cytoplasm"/>
    <property type="evidence" value="ECO:0007669"/>
    <property type="project" value="UniProtKB-SubCell"/>
</dbReference>
<dbReference type="RefSeq" id="WP_044448621.1">
    <property type="nucleotide sequence ID" value="NZ_CAJXAX010000033.1"/>
</dbReference>
<comment type="caution">
    <text evidence="6">The sequence shown here is derived from an EMBL/GenBank/DDBJ whole genome shotgun (WGS) entry which is preliminary data.</text>
</comment>
<dbReference type="GO" id="GO:0070814">
    <property type="term" value="P:hydrogen sulfide biosynthetic process"/>
    <property type="evidence" value="ECO:0007669"/>
    <property type="project" value="UniProtKB-UniRule"/>
</dbReference>
<feature type="domain" description="Phosphoadenosine phosphosulphate reductase" evidence="5">
    <location>
        <begin position="48"/>
        <end position="219"/>
    </location>
</feature>
<protein>
    <recommendedName>
        <fullName evidence="4">Phosphoadenosine 5'-phosphosulfate reductase</fullName>
        <shortName evidence="4">PAPS reductase</shortName>
        <ecNumber evidence="4">1.8.4.8</ecNumber>
    </recommendedName>
    <alternativeName>
        <fullName evidence="4">3'-phosphoadenylylsulfate reductase</fullName>
    </alternativeName>
    <alternativeName>
        <fullName evidence="4">PAPS reductase, thioredoxin dependent</fullName>
    </alternativeName>
    <alternativeName>
        <fullName evidence="4">PAPS sulfotransferase</fullName>
    </alternativeName>
    <alternativeName>
        <fullName evidence="4">PAdoPS reductase</fullName>
    </alternativeName>
</protein>
<sequence>MTNSTLSDITPLTLDISKEALADINEALEAMDAQARVAWALENLPANHIVSSSFGAQSAVMLHMLTQAQPNIPVVLTDTGYLFPETYGFIDELTEKLDLNLHVYRAKLSAAWQEARFGRLWEKGIEGIEKYNQMNKVEPMQRALGELKAGTWFAGLRRSQSDTRGKLPVLQKVGNQFKLYPIIDWSNKDLHYYLKEHNLPYHPLWEQGYVSIGDWHTTQSLQEGMNEQDTRFFGLKRECGLHEFGDGI</sequence>
<dbReference type="UniPathway" id="UPA00140">
    <property type="reaction ID" value="UER00206"/>
</dbReference>
<comment type="similarity">
    <text evidence="1 4">Belongs to the PAPS reductase family. CysH subfamily.</text>
</comment>
<dbReference type="KEGG" id="aaus:EP12_16550"/>
<evidence type="ECO:0000313" key="8">
    <source>
        <dbReference type="Proteomes" id="UP000263517"/>
    </source>
</evidence>